<accession>A0AAV3QH60</accession>
<keyword evidence="3" id="KW-1185">Reference proteome</keyword>
<proteinExistence type="predicted"/>
<name>A0AAV3QH60_LITER</name>
<dbReference type="Proteomes" id="UP001454036">
    <property type="component" value="Unassembled WGS sequence"/>
</dbReference>
<evidence type="ECO:0000313" key="2">
    <source>
        <dbReference type="EMBL" id="GAA0162983.1"/>
    </source>
</evidence>
<evidence type="ECO:0000313" key="3">
    <source>
        <dbReference type="Proteomes" id="UP001454036"/>
    </source>
</evidence>
<feature type="chain" id="PRO_5043651933" evidence="1">
    <location>
        <begin position="20"/>
        <end position="320"/>
    </location>
</feature>
<dbReference type="EMBL" id="BAABME010004621">
    <property type="protein sequence ID" value="GAA0162983.1"/>
    <property type="molecule type" value="Genomic_DNA"/>
</dbReference>
<comment type="caution">
    <text evidence="2">The sequence shown here is derived from an EMBL/GenBank/DDBJ whole genome shotgun (WGS) entry which is preliminary data.</text>
</comment>
<keyword evidence="1" id="KW-0732">Signal</keyword>
<feature type="signal peptide" evidence="1">
    <location>
        <begin position="1"/>
        <end position="19"/>
    </location>
</feature>
<organism evidence="2 3">
    <name type="scientific">Lithospermum erythrorhizon</name>
    <name type="common">Purple gromwell</name>
    <name type="synonym">Lithospermum officinale var. erythrorhizon</name>
    <dbReference type="NCBI Taxonomy" id="34254"/>
    <lineage>
        <taxon>Eukaryota</taxon>
        <taxon>Viridiplantae</taxon>
        <taxon>Streptophyta</taxon>
        <taxon>Embryophyta</taxon>
        <taxon>Tracheophyta</taxon>
        <taxon>Spermatophyta</taxon>
        <taxon>Magnoliopsida</taxon>
        <taxon>eudicotyledons</taxon>
        <taxon>Gunneridae</taxon>
        <taxon>Pentapetalae</taxon>
        <taxon>asterids</taxon>
        <taxon>lamiids</taxon>
        <taxon>Boraginales</taxon>
        <taxon>Boraginaceae</taxon>
        <taxon>Boraginoideae</taxon>
        <taxon>Lithospermeae</taxon>
        <taxon>Lithospermum</taxon>
    </lineage>
</organism>
<gene>
    <name evidence="2" type="ORF">LIER_18962</name>
</gene>
<protein>
    <submittedName>
        <fullName evidence="2">Uncharacterized protein</fullName>
    </submittedName>
</protein>
<sequence length="320" mass="35120">MASCMAIGKTVSLAIPVLASIYRGLCLITTACYPSNSGSCGSLSSWVDRNLSVCLLADEEVSSWCTYGEVWWRRPTFVLFTFGGLSVSGRAIPYWAAIRPSRLSPQVLTDDQLDSEEDMAVFLSLRTNMVRYREDAFFVLEAYNPHRFSQLLGFSHASVTFPSASKAHGSCKRYSAWLESVFSAKSIRFTPLGRDKGKSAHCLPSSMVSSSSKPLKKLSLPKDDLVHRDPKHAKWGITRRPGPVIVSPSDVPAAITKDVETATVLTSSELFYICDLFIQSYFLLQLAETVLSSEAHTEVVESDESSDCMVIVVADSGDEA</sequence>
<dbReference type="AlphaFoldDB" id="A0AAV3QH60"/>
<evidence type="ECO:0000256" key="1">
    <source>
        <dbReference type="SAM" id="SignalP"/>
    </source>
</evidence>
<reference evidence="2 3" key="1">
    <citation type="submission" date="2024-01" db="EMBL/GenBank/DDBJ databases">
        <title>The complete chloroplast genome sequence of Lithospermum erythrorhizon: insights into the phylogenetic relationship among Boraginaceae species and the maternal lineages of purple gromwells.</title>
        <authorList>
            <person name="Okada T."/>
            <person name="Watanabe K."/>
        </authorList>
    </citation>
    <scope>NUCLEOTIDE SEQUENCE [LARGE SCALE GENOMIC DNA]</scope>
</reference>